<feature type="compositionally biased region" description="Polar residues" evidence="1">
    <location>
        <begin position="1249"/>
        <end position="1258"/>
    </location>
</feature>
<feature type="compositionally biased region" description="Low complexity" evidence="1">
    <location>
        <begin position="906"/>
        <end position="916"/>
    </location>
</feature>
<dbReference type="STRING" id="6290.A0A0N4VSD8"/>
<feature type="region of interest" description="Disordered" evidence="1">
    <location>
        <begin position="1233"/>
        <end position="1258"/>
    </location>
</feature>
<feature type="compositionally biased region" description="Polar residues" evidence="1">
    <location>
        <begin position="122"/>
        <end position="142"/>
    </location>
</feature>
<feature type="region of interest" description="Disordered" evidence="1">
    <location>
        <begin position="619"/>
        <end position="720"/>
    </location>
</feature>
<dbReference type="OrthoDB" id="10636043at2759"/>
<gene>
    <name evidence="2" type="ORF">HPLM_LOCUS206</name>
</gene>
<reference evidence="2 3" key="2">
    <citation type="submission" date="2018-11" db="EMBL/GenBank/DDBJ databases">
        <authorList>
            <consortium name="Pathogen Informatics"/>
        </authorList>
    </citation>
    <scope>NUCLEOTIDE SEQUENCE [LARGE SCALE GENOMIC DNA]</scope>
    <source>
        <strain evidence="2 3">MHpl1</strain>
    </source>
</reference>
<feature type="compositionally biased region" description="Basic and acidic residues" evidence="1">
    <location>
        <begin position="819"/>
        <end position="830"/>
    </location>
</feature>
<evidence type="ECO:0000256" key="1">
    <source>
        <dbReference type="SAM" id="MobiDB-lite"/>
    </source>
</evidence>
<dbReference type="OMA" id="TEESTFM"/>
<sequence>MDTTVAMSGTTPFGGTTTTTITYDLQSSGTSDMETSKMQTGRKPMEESMSSSAPLQTKTLSPITVEQSTSKAPTSKERTDLQNTSRRQYTSKRMTLRSGASSYNTIEEATSSSPTLPARIASRSTVREANSSKISESTSVPETTHAEETTLKAPLSMATASHSTVKQSRSSKVTNQAITEFTDAVYDCNKQLRTGTLWYFTMTQDWLTKFLNESNGCPRKCWDHSITETITRVLNPKEDFCFNAPCPCRVPNYCNQKSLEKGAGVWRTGSHPFLPRLGHESVGNIVIAAVSCAHQEITPSRASTKNTGNTATEGKLDGFTNMTNTSTIATEIAITRTSKHQAINHSTAPSPSTQKATEFTTMKTTDTMPETSPPEKRTATTITYELQSSGVSDMKTTKRQAGRKRIEELMSSSSPLQTKTLSSKTVEQLTSKTPTLPTETALHSTLKRQSTSEKLSQRTEVSSYSTVEGPTLSTSPVPTETTSHSTVRQSTSTNLSQTTTISESTGRLGKSVAIAFDILSTPEEYYNISGHCDEQPQAGSRPYIIMTRDWAFKFLNFPNDCDKCIDHSLERAIMKVLGQSFEGQECIEALCPCKIPNYCSGKSFEKETGARLGRWLSGTSSASDDGNSLHAARVSCSHSRNQTSSPKPDRISTEGGGSTTTEDGLDSITKVTNTSTVAAKTTSAERSSHQAIHQSTVTSTAGSQITSRHPPHPSSSTLKATDFTTMNTTDTMPETSPYGRTTLTTMTHDLQNSGVSDMATGKVQTERKPMKEVTSTVTTKISTARESSHSFIHHTVVTPTAVTRITTEHPSAPSLSLHATEESTRVKLTETSKNPNLLPQVSREEQTTHLTSVERRSQTQLLSSTAPNETTISSLRGSTSFHPSASSIVSRTNISAATESPNEVKSSSQSQVSATSRRSTLLGKILSSSTAVKISLETELTKGDYWDYGDLKSEYGWTKSTTIPLRKNSSESRSIPYIMTSSSEGSHSLEREGTSVGTRDRTKTSTFSSPASSTLQPATEHSSLSAEEETTTNTSPLPTETTTTGTSRTLQLTTTSAGTKIAPSIMSSSSKGLHLPERKDSQLATQNSIEISTLTSPLLHKSLSSEDNGVMSNPRSETSASGKAIPTTMTSDLQSSEVFDMGKTKTQIGRRSMEESMSSKLPLMTKASSQGAVERITSNASPLPSEPASHRIVRLTKSSKVPQWTEASSYGTVKEMASSKMAQPTGISLLSTVRKTTHTRPLPTESKSDSVASESTYSEIPQATKTLFLSTGEGTTSSILSQMSETASVSQPASSNVPQRTGALPHSTLRQFTSATPLPPTDNTSPSAVEGAAYRTRLPPMEISSSYPIRHTTSGKLSPSTDTASSSTVSEAISNEMVQTPENSMISTVPEVRYSRSIPPTATSSHITSVEEVKSVSPSLSRESTMYSPGSGAMYSTPVLVSETAPNSNAEETTFRNKLPTTKVSSESKSLEGDDPVKVNAEAFSISVTPEFNKPAETMPSTLETVNSTQVKATTIQNPPASVGMSEDSHSVSQEMRSSLPGSTRAEGMQAQGPGDFHAISSAHTMSKFIYATRWSARKTTATSEVEGSSVTPFIPQSSSNVKSSPEEIHTLPRNSEKTSSIPSSMPHSSKDHSFRGTSIQGTSAEASGNINFLTRKHEFTTGNPSTKMEKSYSLRYPGKFNLTNNETVSQPTTQGPSSLKGPANSTKPMQTVSSEWYKNP</sequence>
<feature type="compositionally biased region" description="Polar residues" evidence="1">
    <location>
        <begin position="636"/>
        <end position="646"/>
    </location>
</feature>
<dbReference type="EMBL" id="UZAF01000117">
    <property type="protein sequence ID" value="VDO04768.1"/>
    <property type="molecule type" value="Genomic_DNA"/>
</dbReference>
<feature type="compositionally biased region" description="Polar residues" evidence="1">
    <location>
        <begin position="858"/>
        <end position="905"/>
    </location>
</feature>
<evidence type="ECO:0000313" key="3">
    <source>
        <dbReference type="Proteomes" id="UP000268014"/>
    </source>
</evidence>
<feature type="compositionally biased region" description="Low complexity" evidence="1">
    <location>
        <begin position="9"/>
        <end position="22"/>
    </location>
</feature>
<organism evidence="4">
    <name type="scientific">Haemonchus placei</name>
    <name type="common">Barber's pole worm</name>
    <dbReference type="NCBI Taxonomy" id="6290"/>
    <lineage>
        <taxon>Eukaryota</taxon>
        <taxon>Metazoa</taxon>
        <taxon>Ecdysozoa</taxon>
        <taxon>Nematoda</taxon>
        <taxon>Chromadorea</taxon>
        <taxon>Rhabditida</taxon>
        <taxon>Rhabditina</taxon>
        <taxon>Rhabditomorpha</taxon>
        <taxon>Strongyloidea</taxon>
        <taxon>Trichostrongylidae</taxon>
        <taxon>Haemonchus</taxon>
    </lineage>
</organism>
<feature type="region of interest" description="Disordered" evidence="1">
    <location>
        <begin position="1444"/>
        <end position="1474"/>
    </location>
</feature>
<dbReference type="WBParaSite" id="HPLM_0000020501-mRNA-1">
    <property type="protein sequence ID" value="HPLM_0000020501-mRNA-1"/>
    <property type="gene ID" value="HPLM_0000020501"/>
</dbReference>
<feature type="compositionally biased region" description="Low complexity" evidence="1">
    <location>
        <begin position="490"/>
        <end position="502"/>
    </location>
</feature>
<feature type="compositionally biased region" description="Polar residues" evidence="1">
    <location>
        <begin position="1459"/>
        <end position="1468"/>
    </location>
</feature>
<feature type="compositionally biased region" description="Polar residues" evidence="1">
    <location>
        <begin position="1636"/>
        <end position="1650"/>
    </location>
</feature>
<feature type="region of interest" description="Disordered" evidence="1">
    <location>
        <begin position="1344"/>
        <end position="1365"/>
    </location>
</feature>
<proteinExistence type="predicted"/>
<evidence type="ECO:0000313" key="2">
    <source>
        <dbReference type="EMBL" id="VDO04768.1"/>
    </source>
</evidence>
<feature type="compositionally biased region" description="Polar residues" evidence="1">
    <location>
        <begin position="1105"/>
        <end position="1136"/>
    </location>
</feature>
<feature type="region of interest" description="Disordered" evidence="1">
    <location>
        <begin position="1100"/>
        <end position="1136"/>
    </location>
</feature>
<dbReference type="Proteomes" id="UP000268014">
    <property type="component" value="Unassembled WGS sequence"/>
</dbReference>
<feature type="compositionally biased region" description="Polar residues" evidence="1">
    <location>
        <begin position="1004"/>
        <end position="1025"/>
    </location>
</feature>
<feature type="compositionally biased region" description="Polar residues" evidence="1">
    <location>
        <begin position="48"/>
        <end position="73"/>
    </location>
</feature>
<feature type="compositionally biased region" description="Polar residues" evidence="1">
    <location>
        <begin position="1581"/>
        <end position="1604"/>
    </location>
</feature>
<feature type="region of interest" description="Disordered" evidence="1">
    <location>
        <begin position="808"/>
        <end position="916"/>
    </location>
</feature>
<feature type="compositionally biased region" description="Polar residues" evidence="1">
    <location>
        <begin position="1282"/>
        <end position="1299"/>
    </location>
</feature>
<name>A0A0N4VSD8_HAEPC</name>
<feature type="compositionally biased region" description="Polar residues" evidence="1">
    <location>
        <begin position="669"/>
        <end position="707"/>
    </location>
</feature>
<feature type="compositionally biased region" description="Polar residues" evidence="1">
    <location>
        <begin position="410"/>
        <end position="489"/>
    </location>
</feature>
<feature type="compositionally biased region" description="Basic and acidic residues" evidence="1">
    <location>
        <begin position="1605"/>
        <end position="1617"/>
    </location>
</feature>
<evidence type="ECO:0000313" key="4">
    <source>
        <dbReference type="WBParaSite" id="HPLM_0000020501-mRNA-1"/>
    </source>
</evidence>
<keyword evidence="3" id="KW-1185">Reference proteome</keyword>
<feature type="compositionally biased region" description="Low complexity" evidence="1">
    <location>
        <begin position="1031"/>
        <end position="1056"/>
    </location>
</feature>
<feature type="region of interest" description="Disordered" evidence="1">
    <location>
        <begin position="977"/>
        <end position="1083"/>
    </location>
</feature>
<protein>
    <submittedName>
        <fullName evidence="4">Spaetzle domain-containing protein</fullName>
    </submittedName>
</protein>
<feature type="compositionally biased region" description="Polar residues" evidence="1">
    <location>
        <begin position="23"/>
        <end position="39"/>
    </location>
</feature>
<feature type="compositionally biased region" description="Basic and acidic residues" evidence="1">
    <location>
        <begin position="987"/>
        <end position="1003"/>
    </location>
</feature>
<feature type="region of interest" description="Disordered" evidence="1">
    <location>
        <begin position="1678"/>
        <end position="1721"/>
    </location>
</feature>
<feature type="compositionally biased region" description="Polar residues" evidence="1">
    <location>
        <begin position="81"/>
        <end position="115"/>
    </location>
</feature>
<feature type="region of interest" description="Disordered" evidence="1">
    <location>
        <begin position="1581"/>
        <end position="1650"/>
    </location>
</feature>
<feature type="region of interest" description="Disordered" evidence="1">
    <location>
        <begin position="1282"/>
        <end position="1306"/>
    </location>
</feature>
<feature type="compositionally biased region" description="Basic and acidic residues" evidence="1">
    <location>
        <begin position="842"/>
        <end position="857"/>
    </location>
</feature>
<accession>A0A0N4VSD8</accession>
<feature type="region of interest" description="Disordered" evidence="1">
    <location>
        <begin position="391"/>
        <end position="502"/>
    </location>
</feature>
<feature type="region of interest" description="Disordered" evidence="1">
    <location>
        <begin position="1"/>
        <end position="146"/>
    </location>
</feature>
<reference evidence="4" key="1">
    <citation type="submission" date="2017-02" db="UniProtKB">
        <authorList>
            <consortium name="WormBaseParasite"/>
        </authorList>
    </citation>
    <scope>IDENTIFICATION</scope>
</reference>
<feature type="compositionally biased region" description="Polar residues" evidence="1">
    <location>
        <begin position="1682"/>
        <end position="1721"/>
    </location>
</feature>